<dbReference type="OrthoDB" id="1428168at2"/>
<dbReference type="EMBL" id="FUZU01000005">
    <property type="protein sequence ID" value="SKC88885.1"/>
    <property type="molecule type" value="Genomic_DNA"/>
</dbReference>
<proteinExistence type="predicted"/>
<organism evidence="1 2">
    <name type="scientific">Ohtaekwangia koreensis</name>
    <dbReference type="NCBI Taxonomy" id="688867"/>
    <lineage>
        <taxon>Bacteria</taxon>
        <taxon>Pseudomonadati</taxon>
        <taxon>Bacteroidota</taxon>
        <taxon>Cytophagia</taxon>
        <taxon>Cytophagales</taxon>
        <taxon>Fulvivirgaceae</taxon>
        <taxon>Ohtaekwangia</taxon>
    </lineage>
</organism>
<name>A0A1T5MKY8_9BACT</name>
<dbReference type="Proteomes" id="UP000190961">
    <property type="component" value="Unassembled WGS sequence"/>
</dbReference>
<sequence>MSIAKPININSKGEQLDLTPGKYQIHILGGWGIRLGDFSVSFKHNETQQIIRCVRSLLPVQSFILNTRARRVFVFKVEESGRYTIEFANAETLKVRPSNLFFRSLFEEPIPNDKIQIYIHEDGL</sequence>
<evidence type="ECO:0000313" key="1">
    <source>
        <dbReference type="EMBL" id="SKC88885.1"/>
    </source>
</evidence>
<reference evidence="1 2" key="1">
    <citation type="submission" date="2017-02" db="EMBL/GenBank/DDBJ databases">
        <authorList>
            <person name="Peterson S.W."/>
        </authorList>
    </citation>
    <scope>NUCLEOTIDE SEQUENCE [LARGE SCALE GENOMIC DNA]</scope>
    <source>
        <strain evidence="1 2">DSM 25262</strain>
    </source>
</reference>
<dbReference type="RefSeq" id="WP_079690215.1">
    <property type="nucleotide sequence ID" value="NZ_FUZU01000005.1"/>
</dbReference>
<evidence type="ECO:0000313" key="2">
    <source>
        <dbReference type="Proteomes" id="UP000190961"/>
    </source>
</evidence>
<dbReference type="AlphaFoldDB" id="A0A1T5MKY8"/>
<dbReference type="STRING" id="688867.SAMN05660236_5719"/>
<protein>
    <submittedName>
        <fullName evidence="1">Uncharacterized protein</fullName>
    </submittedName>
</protein>
<accession>A0A1T5MKY8</accession>
<keyword evidence="2" id="KW-1185">Reference proteome</keyword>
<gene>
    <name evidence="1" type="ORF">SAMN05660236_5719</name>
</gene>